<name>A0A914D8Y3_9BILA</name>
<accession>A0A914D8Y3</accession>
<keyword evidence="2" id="KW-1185">Reference proteome</keyword>
<proteinExistence type="predicted"/>
<dbReference type="Proteomes" id="UP000887540">
    <property type="component" value="Unplaced"/>
</dbReference>
<protein>
    <submittedName>
        <fullName evidence="3 4">Uncharacterized protein</fullName>
    </submittedName>
</protein>
<dbReference type="WBParaSite" id="ACRNAN_scaffold96.g15278.t1">
    <property type="protein sequence ID" value="ACRNAN_scaffold96.g15278.t1"/>
    <property type="gene ID" value="ACRNAN_scaffold96.g15278"/>
</dbReference>
<feature type="transmembrane region" description="Helical" evidence="1">
    <location>
        <begin position="28"/>
        <end position="48"/>
    </location>
</feature>
<dbReference type="WBParaSite" id="ACRNAN_scaffold21018.g24027.t1">
    <property type="protein sequence ID" value="ACRNAN_scaffold21018.g24027.t1"/>
    <property type="gene ID" value="ACRNAN_scaffold21018.g24027"/>
</dbReference>
<evidence type="ECO:0000313" key="3">
    <source>
        <dbReference type="WBParaSite" id="ACRNAN_scaffold21018.g24027.t1"/>
    </source>
</evidence>
<evidence type="ECO:0000313" key="4">
    <source>
        <dbReference type="WBParaSite" id="ACRNAN_scaffold96.g15278.t1"/>
    </source>
</evidence>
<keyword evidence="1" id="KW-1133">Transmembrane helix</keyword>
<reference evidence="3 4" key="1">
    <citation type="submission" date="2022-11" db="UniProtKB">
        <authorList>
            <consortium name="WormBaseParasite"/>
        </authorList>
    </citation>
    <scope>IDENTIFICATION</scope>
</reference>
<evidence type="ECO:0000313" key="2">
    <source>
        <dbReference type="Proteomes" id="UP000887540"/>
    </source>
</evidence>
<organism evidence="2 3">
    <name type="scientific">Acrobeloides nanus</name>
    <dbReference type="NCBI Taxonomy" id="290746"/>
    <lineage>
        <taxon>Eukaryota</taxon>
        <taxon>Metazoa</taxon>
        <taxon>Ecdysozoa</taxon>
        <taxon>Nematoda</taxon>
        <taxon>Chromadorea</taxon>
        <taxon>Rhabditida</taxon>
        <taxon>Tylenchina</taxon>
        <taxon>Cephalobomorpha</taxon>
        <taxon>Cephaloboidea</taxon>
        <taxon>Cephalobidae</taxon>
        <taxon>Acrobeloides</taxon>
    </lineage>
</organism>
<dbReference type="AlphaFoldDB" id="A0A914D8Y3"/>
<evidence type="ECO:0000256" key="1">
    <source>
        <dbReference type="SAM" id="Phobius"/>
    </source>
</evidence>
<sequence length="66" mass="7660">MLVAFGGIAKIVSDQTPGVDVEETMARFLIIVMPIVIFGHAISIYFIWQYKQLLTWKMERKLNMRT</sequence>
<keyword evidence="1" id="KW-0472">Membrane</keyword>
<keyword evidence="1" id="KW-0812">Transmembrane</keyword>